<dbReference type="InterPro" id="IPR020846">
    <property type="entry name" value="MFS_dom"/>
</dbReference>
<dbReference type="PANTHER" id="PTHR23528">
    <property type="match status" value="1"/>
</dbReference>
<keyword evidence="4 6" id="KW-0472">Membrane</keyword>
<dbReference type="SUPFAM" id="SSF103473">
    <property type="entry name" value="MFS general substrate transporter"/>
    <property type="match status" value="1"/>
</dbReference>
<evidence type="ECO:0000256" key="5">
    <source>
        <dbReference type="SAM" id="MobiDB-lite"/>
    </source>
</evidence>
<keyword evidence="3 6" id="KW-1133">Transmembrane helix</keyword>
<dbReference type="AlphaFoldDB" id="A0AAU7GFY1"/>
<feature type="transmembrane region" description="Helical" evidence="6">
    <location>
        <begin position="68"/>
        <end position="90"/>
    </location>
</feature>
<evidence type="ECO:0000256" key="6">
    <source>
        <dbReference type="SAM" id="Phobius"/>
    </source>
</evidence>
<dbReference type="RefSeq" id="WP_348789244.1">
    <property type="nucleotide sequence ID" value="NZ_CP157390.1"/>
</dbReference>
<sequence>MTTPSDDFPEGPRPVQPTIPSNLTGVPDSAALGSTLTTADSPFSAAPTSAVSAQPAGKVKVRGRLLKLMLSMSVANLAIFGIWGAVPGILLPLQVQGIVGDDPTAKAGALAVIATIGAFAAMVAQPIAGTVSDRTRSRFGRRAPWMVGGVLIGGLALIGMGVGSTLVQVGIAWVIVQIAYNFAQGPLSAILPDRVPSAVRGTFSALSGLGLMLGALGGQIAGAAFATAIPAGYLVFAGVALVVLVLFVVLNPDRSNRGEPKPPFDFVAFLKTFWVSPVKHPDFFWGFTGRLLLFAGYFMVTGYQLYILQDYIGLKDKAVALVPLLGILSLAGTLISTLIGGPLSDKLGRRKIVVIVAGIILAISLVFPLVMPTVTGMLVFSFVSGLGFGAYQSVDTALMSEVLPSKDDFAKDLGVLNIAATLPQTLAPGLAGLIVVAFGGAYTPLFPIGIVIAIVGAFAVLPIKSVR</sequence>
<proteinExistence type="predicted"/>
<accession>A0AAU7GFY1</accession>
<feature type="transmembrane region" description="Helical" evidence="6">
    <location>
        <begin position="352"/>
        <end position="371"/>
    </location>
</feature>
<evidence type="ECO:0000259" key="7">
    <source>
        <dbReference type="PROSITE" id="PS50850"/>
    </source>
</evidence>
<organism evidence="8">
    <name type="scientific">Leifsonia sp. NPDC080035</name>
    <dbReference type="NCBI Taxonomy" id="3143936"/>
    <lineage>
        <taxon>Bacteria</taxon>
        <taxon>Bacillati</taxon>
        <taxon>Actinomycetota</taxon>
        <taxon>Actinomycetes</taxon>
        <taxon>Micrococcales</taxon>
        <taxon>Microbacteriaceae</taxon>
        <taxon>Leifsonia</taxon>
    </lineage>
</organism>
<feature type="transmembrane region" description="Helical" evidence="6">
    <location>
        <begin position="170"/>
        <end position="191"/>
    </location>
</feature>
<reference evidence="8" key="1">
    <citation type="submission" date="2024-05" db="EMBL/GenBank/DDBJ databases">
        <title>The Natural Products Discovery Center: Release of the First 8490 Sequenced Strains for Exploring Actinobacteria Biosynthetic Diversity.</title>
        <authorList>
            <person name="Kalkreuter E."/>
            <person name="Kautsar S.A."/>
            <person name="Yang D."/>
            <person name="Bader C.D."/>
            <person name="Teijaro C.N."/>
            <person name="Fluegel L."/>
            <person name="Davis C.M."/>
            <person name="Simpson J.R."/>
            <person name="Lauterbach L."/>
            <person name="Steele A.D."/>
            <person name="Gui C."/>
            <person name="Meng S."/>
            <person name="Li G."/>
            <person name="Viehrig K."/>
            <person name="Ye F."/>
            <person name="Su P."/>
            <person name="Kiefer A.F."/>
            <person name="Nichols A."/>
            <person name="Cepeda A.J."/>
            <person name="Yan W."/>
            <person name="Fan B."/>
            <person name="Jiang Y."/>
            <person name="Adhikari A."/>
            <person name="Zheng C.-J."/>
            <person name="Schuster L."/>
            <person name="Cowan T.M."/>
            <person name="Smanski M.J."/>
            <person name="Chevrette M.G."/>
            <person name="de Carvalho L.P.S."/>
            <person name="Shen B."/>
        </authorList>
    </citation>
    <scope>NUCLEOTIDE SEQUENCE</scope>
    <source>
        <strain evidence="8">NPDC080035</strain>
    </source>
</reference>
<feature type="transmembrane region" description="Helical" evidence="6">
    <location>
        <begin position="377"/>
        <end position="394"/>
    </location>
</feature>
<feature type="transmembrane region" description="Helical" evidence="6">
    <location>
        <begin position="231"/>
        <end position="250"/>
    </location>
</feature>
<evidence type="ECO:0000256" key="2">
    <source>
        <dbReference type="ARBA" id="ARBA00022692"/>
    </source>
</evidence>
<evidence type="ECO:0000256" key="3">
    <source>
        <dbReference type="ARBA" id="ARBA00022989"/>
    </source>
</evidence>
<feature type="transmembrane region" description="Helical" evidence="6">
    <location>
        <begin position="415"/>
        <end position="439"/>
    </location>
</feature>
<feature type="transmembrane region" description="Helical" evidence="6">
    <location>
        <begin position="143"/>
        <end position="164"/>
    </location>
</feature>
<feature type="transmembrane region" description="Helical" evidence="6">
    <location>
        <begin position="283"/>
        <end position="306"/>
    </location>
</feature>
<evidence type="ECO:0000256" key="4">
    <source>
        <dbReference type="ARBA" id="ARBA00023136"/>
    </source>
</evidence>
<dbReference type="GO" id="GO:0022857">
    <property type="term" value="F:transmembrane transporter activity"/>
    <property type="evidence" value="ECO:0007669"/>
    <property type="project" value="InterPro"/>
</dbReference>
<feature type="transmembrane region" description="Helical" evidence="6">
    <location>
        <begin position="318"/>
        <end position="340"/>
    </location>
</feature>
<dbReference type="Pfam" id="PF13347">
    <property type="entry name" value="MFS_2"/>
    <property type="match status" value="1"/>
</dbReference>
<name>A0AAU7GFY1_9MICO</name>
<feature type="domain" description="Major facilitator superfamily (MFS) profile" evidence="7">
    <location>
        <begin position="282"/>
        <end position="467"/>
    </location>
</feature>
<dbReference type="PROSITE" id="PS00216">
    <property type="entry name" value="SUGAR_TRANSPORT_1"/>
    <property type="match status" value="1"/>
</dbReference>
<keyword evidence="2 6" id="KW-0812">Transmembrane</keyword>
<dbReference type="InterPro" id="IPR005829">
    <property type="entry name" value="Sugar_transporter_CS"/>
</dbReference>
<dbReference type="PANTHER" id="PTHR23528:SF1">
    <property type="entry name" value="MAJOR FACILITATOR SUPERFAMILY (MFS) PROFILE DOMAIN-CONTAINING PROTEIN"/>
    <property type="match status" value="1"/>
</dbReference>
<protein>
    <submittedName>
        <fullName evidence="8">MFS transporter</fullName>
    </submittedName>
</protein>
<dbReference type="GO" id="GO:0005886">
    <property type="term" value="C:plasma membrane"/>
    <property type="evidence" value="ECO:0007669"/>
    <property type="project" value="UniProtKB-SubCell"/>
</dbReference>
<feature type="transmembrane region" description="Helical" evidence="6">
    <location>
        <begin position="445"/>
        <end position="463"/>
    </location>
</feature>
<dbReference type="InterPro" id="IPR036259">
    <property type="entry name" value="MFS_trans_sf"/>
</dbReference>
<dbReference type="PROSITE" id="PS50850">
    <property type="entry name" value="MFS"/>
    <property type="match status" value="1"/>
</dbReference>
<feature type="region of interest" description="Disordered" evidence="5">
    <location>
        <begin position="1"/>
        <end position="24"/>
    </location>
</feature>
<evidence type="ECO:0000313" key="8">
    <source>
        <dbReference type="EMBL" id="XBM49326.1"/>
    </source>
</evidence>
<feature type="transmembrane region" description="Helical" evidence="6">
    <location>
        <begin position="110"/>
        <end position="131"/>
    </location>
</feature>
<gene>
    <name evidence="8" type="ORF">AAME72_05545</name>
</gene>
<comment type="subcellular location">
    <subcellularLocation>
        <location evidence="1">Cell membrane</location>
        <topology evidence="1">Multi-pass membrane protein</topology>
    </subcellularLocation>
</comment>
<dbReference type="EMBL" id="CP157390">
    <property type="protein sequence ID" value="XBM49326.1"/>
    <property type="molecule type" value="Genomic_DNA"/>
</dbReference>
<evidence type="ECO:0000256" key="1">
    <source>
        <dbReference type="ARBA" id="ARBA00004651"/>
    </source>
</evidence>
<feature type="transmembrane region" description="Helical" evidence="6">
    <location>
        <begin position="203"/>
        <end position="225"/>
    </location>
</feature>
<dbReference type="Gene3D" id="1.20.1250.20">
    <property type="entry name" value="MFS general substrate transporter like domains"/>
    <property type="match status" value="2"/>
</dbReference>